<evidence type="ECO:0000256" key="1">
    <source>
        <dbReference type="SAM" id="Coils"/>
    </source>
</evidence>
<gene>
    <name evidence="3" type="ORF">EDI_349810</name>
</gene>
<organism evidence="4">
    <name type="scientific">Entamoeba dispar (strain ATCC PRA-260 / SAW760)</name>
    <dbReference type="NCBI Taxonomy" id="370354"/>
    <lineage>
        <taxon>Eukaryota</taxon>
        <taxon>Amoebozoa</taxon>
        <taxon>Evosea</taxon>
        <taxon>Archamoebae</taxon>
        <taxon>Mastigamoebida</taxon>
        <taxon>Entamoebidae</taxon>
        <taxon>Entamoeba</taxon>
    </lineage>
</organism>
<dbReference type="EMBL" id="DS547809">
    <property type="protein sequence ID" value="EDR30196.1"/>
    <property type="molecule type" value="Genomic_DNA"/>
</dbReference>
<name>B0E5K2_ENTDS</name>
<accession>B0E5K2</accession>
<feature type="compositionally biased region" description="Basic and acidic residues" evidence="2">
    <location>
        <begin position="916"/>
        <end position="926"/>
    </location>
</feature>
<feature type="region of interest" description="Disordered" evidence="2">
    <location>
        <begin position="1696"/>
        <end position="1741"/>
    </location>
</feature>
<reference evidence="4" key="1">
    <citation type="submission" date="2007-12" db="EMBL/GenBank/DDBJ databases">
        <title>Annotation of Entamoeba dispar SAW760.</title>
        <authorList>
            <person name="Lorenzi H."/>
            <person name="Inman J."/>
            <person name="Schobel S."/>
            <person name="Amedeo P."/>
            <person name="Caler E."/>
        </authorList>
    </citation>
    <scope>NUCLEOTIDE SEQUENCE [LARGE SCALE GENOMIC DNA]</scope>
    <source>
        <strain evidence="4">ATCC PRA-260 / SAW760</strain>
    </source>
</reference>
<dbReference type="GeneID" id="5878557"/>
<evidence type="ECO:0000256" key="2">
    <source>
        <dbReference type="SAM" id="MobiDB-lite"/>
    </source>
</evidence>
<feature type="coiled-coil region" evidence="1">
    <location>
        <begin position="1043"/>
        <end position="1073"/>
    </location>
</feature>
<feature type="region of interest" description="Disordered" evidence="2">
    <location>
        <begin position="916"/>
        <end position="935"/>
    </location>
</feature>
<proteinExistence type="predicted"/>
<protein>
    <submittedName>
        <fullName evidence="3">Uncharacterized protein</fullName>
    </submittedName>
</protein>
<keyword evidence="1" id="KW-0175">Coiled coil</keyword>
<feature type="coiled-coil region" evidence="1">
    <location>
        <begin position="948"/>
        <end position="996"/>
    </location>
</feature>
<dbReference type="Proteomes" id="UP000008076">
    <property type="component" value="Unassembled WGS sequence"/>
</dbReference>
<dbReference type="VEuPathDB" id="AmoebaDB:EDI_349810"/>
<keyword evidence="4" id="KW-1185">Reference proteome</keyword>
<evidence type="ECO:0000313" key="3">
    <source>
        <dbReference type="EMBL" id="EDR30196.1"/>
    </source>
</evidence>
<sequence>MKPRKNVDVVKRSSQQELTATIPVSDSWEGKIDITGVTGMGNDVHTIGSLGLLSKSLVFRELCDCFDQFKIMDVHICGDVTKGVSANVSFNTVWNTNYAYRVSTDDGVNYTPYNYNDFIKLITTGELTEADQSNNLLTYLNTNYSYGKAINKPSDEQGSIVTQEITFPCIYGMAARRTIPNGFYQNVIGSNTYYSEPSYDEFSSYSSYIYQSKMPGAPMHLSLDIQGVSSSEKMMTIPTIMSGKLYEFKPELQNGRFIPCILYGAKAQLPGMTGDENNRMLSVVQYFDENQSEWNTASSVKQTNVVVLEKGAEPTEQVPNDLYAILKEGVKIEITEIRGTRLDFIDNNQWTAYLNQVSTNASLTINDSYILKVMGYITVRFKQLRTTKNEIAESFSFLHWYISDGSNVLNEMIPLTGEGHYENEYMYFDIYIRKPNEKWSDVIADASYNSNNYVYTLVMGSVSNALRIYSYCVASDSSRFNMTSFFDDVIGSNYENNYSIAVGVKYKTGVISNSGKFTVNAGGLNIGRSTSDDYIAAVFTNNNTSITSTYVSKVDSLSGKTVPLRTMRRRGRRGTLRRQAFGNFASAMQQRDSTNVVISVQEDVNINVPIGSSEATLIRNVNAILTSTQYFENYMGMYDQYKVNAVRASLEMTFIGNGLLNSATFPSICTAWDRNGVKIKVVEVNGTKYFGVPDYGVVSSYSSANEKTLYYGSRWGVIRQLDAASMMEKSMYLPTTNTKQVLSQDNMYSAWNPQLLISLKAPQAVVAMNACTLTIHWQFDVTLRGLRKVLTPNTEIFKPYSGFIGYAKNNMGLVVPSATDASTYIVVGNADNSSKPSINPDTVYNATDSSYTNGGIVLPNNGMPEIYDDEDEEYHTNWSGYRTQFRYHRQPIDNEVQFYRYGVRPYVPYDRYYKNEEEEKEKDKVKPKQPLSEYERNKLKQEMRDEMKQQIRDNNRQQQGVNKSLQQQINDANRIANEAKLKAQIADSDLDEYAERTEKRFNDYRQKFITYDTYQETLQDQINYNTNEIHDIKEAVKKGSLDQQEANRRIKKIKNKQKQLEQQQIELNRNQNMFITREEMRAYQNYLNSRFDQTDNRLQELSYYVNNVKNMDERIDGIENILNAHQVTMGQLMNIISRNKRETDATLATLSNENKLLYRGQNDLARAIMQYEGENQVLRKTVFDLTSYLTNLKVVSPDQYNHEQDQILNYIQHLNNRMEYNQRSLVNAKDKQQHFEKDFEYMKQNALVIEQKVNNEVFRQQTNDVYFERWKPIISICNKVGGNLKIDKDELYKYVYSISDPAERTKVIRTLDAQFAAVARGFRLYNQNPNADISNMVNNINNIQTAYGEGNRGYNAAQNFKEGKQKVVVVIPVATRADKVHVSQPEIVEDREFAKAFIGKNRIASQAFTGFKQQRFLEYNAERGLFDEVNKVFAQVEKKVGAHEGRVHKNNKYTQRYFETVDYVIKQYTDPSANSNDRRQAYELLKKDAINFMNAYDSATEHDNVSKQQQLLIENGVQSGSLSLALHNPKVQENLQEYYTRTQKDYYNQVNRDEQAKQNGQVTKVDNTVKSNDDYVKDLIKPKKNKPGYKPSAVVMEVDPDLLNDLNIVTPGNKQFGVTVGEETQVPTQYLTNVNPLLLKDNSDKLKLKDKQTQQTIGFEYKQPQIGYKQKQKQIDYEYEPQKLIEYPYKQPQIEYKEKKPKIQTVDGASFDPSTTQPQQSNSTDDPKYKRRPEVRRYIIN</sequence>
<dbReference type="KEGG" id="edi:EDI_349810"/>
<dbReference type="RefSeq" id="XP_001733679.1">
    <property type="nucleotide sequence ID" value="XM_001733627.1"/>
</dbReference>
<dbReference type="eggNOG" id="ENOG502RBUW">
    <property type="taxonomic scope" value="Eukaryota"/>
</dbReference>
<feature type="compositionally biased region" description="Polar residues" evidence="2">
    <location>
        <begin position="1712"/>
        <end position="1724"/>
    </location>
</feature>
<evidence type="ECO:0000313" key="4">
    <source>
        <dbReference type="Proteomes" id="UP000008076"/>
    </source>
</evidence>